<evidence type="ECO:0000313" key="2">
    <source>
        <dbReference type="Proteomes" id="UP000297703"/>
    </source>
</evidence>
<dbReference type="AlphaFoldDB" id="A0A4D9EQL7"/>
<reference evidence="1 2" key="2">
    <citation type="submission" date="2019-04" db="EMBL/GenBank/DDBJ databases">
        <title>The genome sequence of big-headed turtle.</title>
        <authorList>
            <person name="Gong S."/>
        </authorList>
    </citation>
    <scope>NUCLEOTIDE SEQUENCE [LARGE SCALE GENOMIC DNA]</scope>
    <source>
        <strain evidence="1">DO16091913</strain>
        <tissue evidence="1">Muscle</tissue>
    </source>
</reference>
<reference evidence="1 2" key="1">
    <citation type="submission" date="2019-04" db="EMBL/GenBank/DDBJ databases">
        <title>Draft genome of the big-headed turtle Platysternon megacephalum.</title>
        <authorList>
            <person name="Gong S."/>
        </authorList>
    </citation>
    <scope>NUCLEOTIDE SEQUENCE [LARGE SCALE GENOMIC DNA]</scope>
    <source>
        <strain evidence="1">DO16091913</strain>
        <tissue evidence="1">Muscle</tissue>
    </source>
</reference>
<dbReference type="Proteomes" id="UP000297703">
    <property type="component" value="Unassembled WGS sequence"/>
</dbReference>
<name>A0A4D9EQL7_9SAUR</name>
<evidence type="ECO:0000313" key="1">
    <source>
        <dbReference type="EMBL" id="TFK08440.1"/>
    </source>
</evidence>
<organism evidence="1 2">
    <name type="scientific">Platysternon megacephalum</name>
    <name type="common">big-headed turtle</name>
    <dbReference type="NCBI Taxonomy" id="55544"/>
    <lineage>
        <taxon>Eukaryota</taxon>
        <taxon>Metazoa</taxon>
        <taxon>Chordata</taxon>
        <taxon>Craniata</taxon>
        <taxon>Vertebrata</taxon>
        <taxon>Euteleostomi</taxon>
        <taxon>Archelosauria</taxon>
        <taxon>Testudinata</taxon>
        <taxon>Testudines</taxon>
        <taxon>Cryptodira</taxon>
        <taxon>Durocryptodira</taxon>
        <taxon>Testudinoidea</taxon>
        <taxon>Platysternidae</taxon>
        <taxon>Platysternon</taxon>
    </lineage>
</organism>
<dbReference type="EMBL" id="QXTE01000069">
    <property type="protein sequence ID" value="TFK08440.1"/>
    <property type="molecule type" value="Genomic_DNA"/>
</dbReference>
<comment type="caution">
    <text evidence="1">The sequence shown here is derived from an EMBL/GenBank/DDBJ whole genome shotgun (WGS) entry which is preliminary data.</text>
</comment>
<sequence>MTHAELWIALGVDRVSNWDKDLFNGGFLLPSLSQPLQSCFKAVSLQRKAENEHLTFTFVPVQFASDMSEIFCATGLASTAADLHKSVGQMGFVGSGSMDGWSEPLVHSQTCSNGCEYFLRQEGSECNAGSSISRLTIVQVISFGTH</sequence>
<keyword evidence="2" id="KW-1185">Reference proteome</keyword>
<proteinExistence type="predicted"/>
<protein>
    <submittedName>
        <fullName evidence="1">Zinc finger protein GLI2</fullName>
    </submittedName>
</protein>
<gene>
    <name evidence="1" type="ORF">DR999_PMT08631</name>
</gene>
<accession>A0A4D9EQL7</accession>